<evidence type="ECO:0000256" key="2">
    <source>
        <dbReference type="ARBA" id="ARBA00006462"/>
    </source>
</evidence>
<evidence type="ECO:0000256" key="7">
    <source>
        <dbReference type="SAM" id="MobiDB-lite"/>
    </source>
</evidence>
<keyword evidence="3" id="KW-0812">Transmembrane</keyword>
<name>A9UY75_MONBE</name>
<protein>
    <submittedName>
        <fullName evidence="8">Uncharacterized protein</fullName>
    </submittedName>
</protein>
<dbReference type="RefSeq" id="XP_001745396.1">
    <property type="nucleotide sequence ID" value="XM_001745344.1"/>
</dbReference>
<gene>
    <name evidence="8" type="ORF">MONBRDRAFT_24944</name>
</gene>
<keyword evidence="5" id="KW-1133">Transmembrane helix</keyword>
<keyword evidence="4" id="KW-0735">Signal-anchor</keyword>
<sequence>MGKSAATHIENSVELDCAKLGQCGEKKKHSFSVSLKLSASLKLSLSSSQALSLSLSFSLSLSQNLFLSLSKSLSLTPKLSNKLNLSNSLSLSLCDFLCSLGSKMHAPRLQPIRARVQPTKHISSQTEASIRPAVAVDGALAPPSLSGPSSLHQPTAGARVAQSPPANGPPAAVTPADVVVVIPLGPLSNRTLVNLPAGSFLRPSDQTYLATRHSYANFSHYIDLPADADASPDLILKVSTLWETTAHLQARGLLHHDFVMKADDDTLLNLDLIKQLLGFFDPAVPLNMGACHWLMPMNEVIVPDVPFLKPYRQTLFAQGGSGYVYSAATLEYLAHGILSAVRPHWQQHFVRDSHNSDPFMSSALRALFGINCHDVGPMELGAWDAFRNEHNQTAIQEQLRGLSPIFLSMITAMHALQAPTMEVFRSRIEQMSAPQHRQASTLLLQSTYRLLSTTLEQHVSFHVCADQLTLWAHDPNRVAWCQALQLRRPLFVPTITSLLGPELTPSLPEAAFENLAWRQKSISSKRPRLLVLLTHGHTPHAPVIRHAIEQQQRVLLFCVNVTMCQIWADVEASAELPVAVQSFGAFNILRIYELVDAWCHKLAATDVMLAPGVHMPLDPSPHGLEELVFSFARINQQRALTNPCGLEDTAPRNGSTGVFDLFSDAEVDALHFTGGADAVHRFVRRLRQLYDEHPHTPCDGAQFVSQAILHLRMAVATNLRIEVASYTHITRTAVSPDQPAASATGRAQ</sequence>
<organism evidence="8 9">
    <name type="scientific">Monosiga brevicollis</name>
    <name type="common">Choanoflagellate</name>
    <dbReference type="NCBI Taxonomy" id="81824"/>
    <lineage>
        <taxon>Eukaryota</taxon>
        <taxon>Choanoflagellata</taxon>
        <taxon>Craspedida</taxon>
        <taxon>Salpingoecidae</taxon>
        <taxon>Monosiga</taxon>
    </lineage>
</organism>
<dbReference type="InterPro" id="IPR026050">
    <property type="entry name" value="C1GALT1/C1GALT1_chp1"/>
</dbReference>
<dbReference type="PANTHER" id="PTHR23033:SF50">
    <property type="entry name" value="HEXOSYLTRANSFERASE"/>
    <property type="match status" value="1"/>
</dbReference>
<dbReference type="Gene3D" id="3.90.550.50">
    <property type="match status" value="1"/>
</dbReference>
<evidence type="ECO:0000313" key="8">
    <source>
        <dbReference type="EMBL" id="EDQ89974.1"/>
    </source>
</evidence>
<reference evidence="8 9" key="1">
    <citation type="journal article" date="2008" name="Nature">
        <title>The genome of the choanoflagellate Monosiga brevicollis and the origin of metazoans.</title>
        <authorList>
            <consortium name="JGI Sequencing"/>
            <person name="King N."/>
            <person name="Westbrook M.J."/>
            <person name="Young S.L."/>
            <person name="Kuo A."/>
            <person name="Abedin M."/>
            <person name="Chapman J."/>
            <person name="Fairclough S."/>
            <person name="Hellsten U."/>
            <person name="Isogai Y."/>
            <person name="Letunic I."/>
            <person name="Marr M."/>
            <person name="Pincus D."/>
            <person name="Putnam N."/>
            <person name="Rokas A."/>
            <person name="Wright K.J."/>
            <person name="Zuzow R."/>
            <person name="Dirks W."/>
            <person name="Good M."/>
            <person name="Goodstein D."/>
            <person name="Lemons D."/>
            <person name="Li W."/>
            <person name="Lyons J.B."/>
            <person name="Morris A."/>
            <person name="Nichols S."/>
            <person name="Richter D.J."/>
            <person name="Salamov A."/>
            <person name="Bork P."/>
            <person name="Lim W.A."/>
            <person name="Manning G."/>
            <person name="Miller W.T."/>
            <person name="McGinnis W."/>
            <person name="Shapiro H."/>
            <person name="Tjian R."/>
            <person name="Grigoriev I.V."/>
            <person name="Rokhsar D."/>
        </authorList>
    </citation>
    <scope>NUCLEOTIDE SEQUENCE [LARGE SCALE GENOMIC DNA]</scope>
    <source>
        <strain evidence="9">MX1 / ATCC 50154</strain>
    </source>
</reference>
<evidence type="ECO:0000256" key="4">
    <source>
        <dbReference type="ARBA" id="ARBA00022968"/>
    </source>
</evidence>
<dbReference type="PANTHER" id="PTHR23033">
    <property type="entry name" value="BETA1,3-GALACTOSYLTRANSFERASE"/>
    <property type="match status" value="1"/>
</dbReference>
<evidence type="ECO:0000256" key="1">
    <source>
        <dbReference type="ARBA" id="ARBA00004606"/>
    </source>
</evidence>
<dbReference type="GO" id="GO:0016020">
    <property type="term" value="C:membrane"/>
    <property type="evidence" value="ECO:0007669"/>
    <property type="project" value="UniProtKB-SubCell"/>
</dbReference>
<dbReference type="AlphaFoldDB" id="A9UY75"/>
<dbReference type="GeneID" id="5890491"/>
<evidence type="ECO:0000256" key="5">
    <source>
        <dbReference type="ARBA" id="ARBA00022989"/>
    </source>
</evidence>
<evidence type="ECO:0000256" key="6">
    <source>
        <dbReference type="ARBA" id="ARBA00023136"/>
    </source>
</evidence>
<accession>A9UY75</accession>
<comment type="similarity">
    <text evidence="2">Belongs to the glycosyltransferase 31 family. Beta3-Gal-T subfamily.</text>
</comment>
<feature type="region of interest" description="Disordered" evidence="7">
    <location>
        <begin position="145"/>
        <end position="169"/>
    </location>
</feature>
<proteinExistence type="inferred from homology"/>
<dbReference type="KEGG" id="mbr:MONBRDRAFT_24944"/>
<dbReference type="EMBL" id="CH991549">
    <property type="protein sequence ID" value="EDQ89974.1"/>
    <property type="molecule type" value="Genomic_DNA"/>
</dbReference>
<evidence type="ECO:0000256" key="3">
    <source>
        <dbReference type="ARBA" id="ARBA00022692"/>
    </source>
</evidence>
<keyword evidence="6" id="KW-0472">Membrane</keyword>
<keyword evidence="9" id="KW-1185">Reference proteome</keyword>
<evidence type="ECO:0000313" key="9">
    <source>
        <dbReference type="Proteomes" id="UP000001357"/>
    </source>
</evidence>
<comment type="subcellular location">
    <subcellularLocation>
        <location evidence="1">Membrane</location>
        <topology evidence="1">Single-pass type II membrane protein</topology>
    </subcellularLocation>
</comment>
<dbReference type="Proteomes" id="UP000001357">
    <property type="component" value="Unassembled WGS sequence"/>
</dbReference>
<dbReference type="InParanoid" id="A9UY75"/>